<evidence type="ECO:0000313" key="2">
    <source>
        <dbReference type="Proteomes" id="UP000037122"/>
    </source>
</evidence>
<dbReference type="VEuPathDB" id="FungiDB:CJJ09_003797"/>
<dbReference type="InterPro" id="IPR012901">
    <property type="entry name" value="CARME"/>
</dbReference>
<dbReference type="Proteomes" id="UP000037122">
    <property type="component" value="Unassembled WGS sequence"/>
</dbReference>
<dbReference type="GO" id="GO:0008757">
    <property type="term" value="F:S-adenosylmethionine-dependent methyltransferase activity"/>
    <property type="evidence" value="ECO:0007669"/>
    <property type="project" value="InterPro"/>
</dbReference>
<organism evidence="1 2">
    <name type="scientific">Candidozyma auris</name>
    <name type="common">Yeast</name>
    <name type="synonym">Candida auris</name>
    <dbReference type="NCBI Taxonomy" id="498019"/>
    <lineage>
        <taxon>Eukaryota</taxon>
        <taxon>Fungi</taxon>
        <taxon>Dikarya</taxon>
        <taxon>Ascomycota</taxon>
        <taxon>Saccharomycotina</taxon>
        <taxon>Pichiomycetes</taxon>
        <taxon>Metschnikowiaceae</taxon>
        <taxon>Candidozyma</taxon>
    </lineage>
</organism>
<dbReference type="EMBL" id="LGST01000054">
    <property type="protein sequence ID" value="KND96510.1"/>
    <property type="molecule type" value="Genomic_DNA"/>
</dbReference>
<name>A0A0L0NS79_CANAR</name>
<accession>A0A0L0NS79</accession>
<dbReference type="VEuPathDB" id="FungiDB:CJI97_005611"/>
<dbReference type="VEuPathDB" id="FungiDB:CJJ07_003513"/>
<dbReference type="SMART" id="SM01296">
    <property type="entry name" value="N2227"/>
    <property type="match status" value="1"/>
</dbReference>
<dbReference type="PANTHER" id="PTHR12303:SF11">
    <property type="entry name" value="AER338CP"/>
    <property type="match status" value="1"/>
</dbReference>
<dbReference type="Pfam" id="PF07942">
    <property type="entry name" value="CARME"/>
    <property type="match status" value="1"/>
</dbReference>
<dbReference type="AlphaFoldDB" id="A0A0L0NS79"/>
<dbReference type="VEuPathDB" id="FungiDB:CJI96_0004700"/>
<proteinExistence type="predicted"/>
<sequence>MDSLSDTQLVLAAAASFAGIYGLLSFVLPHSQIPLLLAVFVGSNMISRTSVFQRAIRLAVEHLQRRRVALFSGGDRNAPEEHRRFEALAGTAKIELLSAIKSLDAYLKHCKNYNARRRKLFKLLSWRQQKLCEEAGYLQKLKQIDLHIDKNQRVLHDIIYSAKQEYGLIYRDFGLLDGEKNLPNTSSTNYRVIEALTHFVRDWTSDGAEECGPLLKFVKEQLLKVIPENEAADTCIVVPGSGLGRVAHEIATYRDYGAVYAVEFSGLMHACNKFVYQQKKDHTSIFPYIHSCLNFVTTRAQFRERSLPSPTQPSNLHLCLDDFRYFTIPDKERYKNVVVVSVFFVDTAENIIDYLDVISQLTTPSKRNPVKNGYWINVGPLKYGTAAQAELNVEEIQTVRKRMGWKDLCTENTLDSREKPVIGYITDKESMWQGFYGLSKWTSAQNGNERKHKN</sequence>
<comment type="caution">
    <text evidence="1">The sequence shown here is derived from an EMBL/GenBank/DDBJ whole genome shotgun (WGS) entry which is preliminary data.</text>
</comment>
<dbReference type="VEuPathDB" id="FungiDB:QG37_07119"/>
<reference evidence="2" key="1">
    <citation type="journal article" date="2015" name="BMC Genomics">
        <title>Draft genome of a commonly misdiagnosed multidrug resistant pathogen Candida auris.</title>
        <authorList>
            <person name="Chatterjee S."/>
            <person name="Alampalli S.V."/>
            <person name="Nageshan R.K."/>
            <person name="Chettiar S.T."/>
            <person name="Joshi S."/>
            <person name="Tatu U.S."/>
        </authorList>
    </citation>
    <scope>NUCLEOTIDE SEQUENCE [LARGE SCALE GENOMIC DNA]</scope>
    <source>
        <strain evidence="2">6684</strain>
    </source>
</reference>
<dbReference type="VEuPathDB" id="FungiDB:B9J08_005530"/>
<gene>
    <name evidence="1" type="ORF">QG37_07119</name>
</gene>
<protein>
    <submittedName>
        <fullName evidence="1">Uncharacterized protein</fullName>
    </submittedName>
</protein>
<evidence type="ECO:0000313" key="1">
    <source>
        <dbReference type="EMBL" id="KND96510.1"/>
    </source>
</evidence>
<dbReference type="PANTHER" id="PTHR12303">
    <property type="entry name" value="CARNOSINE N-METHYLTRANSFERASE"/>
    <property type="match status" value="1"/>
</dbReference>